<protein>
    <recommendedName>
        <fullName evidence="5">Peroxiredoxin</fullName>
        <ecNumber evidence="5">1.11.1.24</ecNumber>
    </recommendedName>
    <alternativeName>
        <fullName evidence="5">Thioredoxin-dependent peroxiredoxin</fullName>
    </alternativeName>
</protein>
<keyword evidence="5" id="KW-0049">Antioxidant</keyword>
<evidence type="ECO:0000256" key="2">
    <source>
        <dbReference type="ARBA" id="ARBA00022490"/>
    </source>
</evidence>
<name>A0A4R4DMR7_9PROT</name>
<feature type="binding site" evidence="5">
    <location>
        <position position="149"/>
    </location>
    <ligand>
        <name>substrate</name>
    </ligand>
</feature>
<keyword evidence="2 5" id="KW-0963">Cytoplasm</keyword>
<evidence type="ECO:0000313" key="7">
    <source>
        <dbReference type="EMBL" id="TCZ61020.1"/>
    </source>
</evidence>
<dbReference type="PANTHER" id="PTHR10681:SF128">
    <property type="entry name" value="THIOREDOXIN-DEPENDENT PEROXIDE REDUCTASE, MITOCHONDRIAL"/>
    <property type="match status" value="1"/>
</dbReference>
<keyword evidence="8" id="KW-1185">Reference proteome</keyword>
<evidence type="ECO:0000256" key="5">
    <source>
        <dbReference type="HAMAP-Rule" id="MF_00401"/>
    </source>
</evidence>
<organism evidence="7 8">
    <name type="scientific">Roseicella aquatilis</name>
    <dbReference type="NCBI Taxonomy" id="2527868"/>
    <lineage>
        <taxon>Bacteria</taxon>
        <taxon>Pseudomonadati</taxon>
        <taxon>Pseudomonadota</taxon>
        <taxon>Alphaproteobacteria</taxon>
        <taxon>Acetobacterales</taxon>
        <taxon>Roseomonadaceae</taxon>
        <taxon>Roseicella</taxon>
    </lineage>
</organism>
<dbReference type="AlphaFoldDB" id="A0A4R4DMR7"/>
<dbReference type="InterPro" id="IPR019479">
    <property type="entry name" value="Peroxiredoxin_C"/>
</dbReference>
<dbReference type="GO" id="GO:0033554">
    <property type="term" value="P:cellular response to stress"/>
    <property type="evidence" value="ECO:0007669"/>
    <property type="project" value="TreeGrafter"/>
</dbReference>
<comment type="miscellaneous">
    <text evidence="5">The active site is a conserved redox-active cysteine residue, the peroxidatic cysteine (C(P)), which makes the nucleophilic attack on the peroxide substrate. The peroxide oxidizes the C(P)-SH to cysteine sulfenic acid (C(P)-SOH), which then reacts with another cysteine residue, the resolving cysteine (C(R)), to form a disulfide bridge. The disulfide is subsequently reduced by an appropriate electron donor to complete the catalytic cycle. In this 1-Cys peroxiredoxin, no C(R) is present and C(P) instead forms a disulfide with a cysteine from another protein or with a small thiol molecule.</text>
</comment>
<dbReference type="PANTHER" id="PTHR10681">
    <property type="entry name" value="THIOREDOXIN PEROXIDASE"/>
    <property type="match status" value="1"/>
</dbReference>
<evidence type="ECO:0000259" key="6">
    <source>
        <dbReference type="PROSITE" id="PS51352"/>
    </source>
</evidence>
<comment type="function">
    <text evidence="4 5">Thiol-specific peroxidase that catalyzes the reduction of hydrogen peroxide and organic hydroperoxides to water and alcohols, respectively. Plays a role in cell protection against oxidative stress by detoxifying peroxides.</text>
</comment>
<dbReference type="NCBIfam" id="NF009668">
    <property type="entry name" value="PRK13189.1"/>
    <property type="match status" value="1"/>
</dbReference>
<dbReference type="InterPro" id="IPR036249">
    <property type="entry name" value="Thioredoxin-like_sf"/>
</dbReference>
<dbReference type="SUPFAM" id="SSF52833">
    <property type="entry name" value="Thioredoxin-like"/>
    <property type="match status" value="1"/>
</dbReference>
<dbReference type="GO" id="GO:0045454">
    <property type="term" value="P:cell redox homeostasis"/>
    <property type="evidence" value="ECO:0007669"/>
    <property type="project" value="TreeGrafter"/>
</dbReference>
<keyword evidence="5 7" id="KW-0575">Peroxidase</keyword>
<comment type="caution">
    <text evidence="5">Lacks conserved residue(s) required for the propagation of feature annotation.</text>
</comment>
<evidence type="ECO:0000256" key="4">
    <source>
        <dbReference type="ARBA" id="ARBA00037420"/>
    </source>
</evidence>
<feature type="active site" description="Cysteine sulfenic acid (-SOH) intermediate" evidence="5">
    <location>
        <position position="72"/>
    </location>
</feature>
<evidence type="ECO:0000256" key="1">
    <source>
        <dbReference type="ARBA" id="ARBA00009796"/>
    </source>
</evidence>
<comment type="subunit">
    <text evidence="5">Homodecamer. Pentamer of dimers that assemble into a ring structure.</text>
</comment>
<dbReference type="Proteomes" id="UP000295023">
    <property type="component" value="Unassembled WGS sequence"/>
</dbReference>
<dbReference type="HAMAP" id="MF_00401">
    <property type="entry name" value="Peroxiredoxin"/>
    <property type="match status" value="1"/>
</dbReference>
<reference evidence="7 8" key="1">
    <citation type="submission" date="2019-03" db="EMBL/GenBank/DDBJ databases">
        <title>Paracraurococcus aquatilis NE82 genome sequence.</title>
        <authorList>
            <person name="Zhao Y."/>
            <person name="Du Z."/>
        </authorList>
    </citation>
    <scope>NUCLEOTIDE SEQUENCE [LARGE SCALE GENOMIC DNA]</scope>
    <source>
        <strain evidence="7 8">NE82</strain>
    </source>
</reference>
<comment type="similarity">
    <text evidence="1">Belongs to the peroxiredoxin family. AhpC/Prx1 subfamily.</text>
</comment>
<dbReference type="RefSeq" id="WP_132289521.1">
    <property type="nucleotide sequence ID" value="NZ_SKBM01000011.1"/>
</dbReference>
<accession>A0A4R4DMR7</accession>
<comment type="caution">
    <text evidence="7">The sequence shown here is derived from an EMBL/GenBank/DDBJ whole genome shotgun (WGS) entry which is preliminary data.</text>
</comment>
<evidence type="ECO:0000256" key="3">
    <source>
        <dbReference type="ARBA" id="ARBA00023002"/>
    </source>
</evidence>
<gene>
    <name evidence="7" type="ORF">EXY23_12795</name>
</gene>
<dbReference type="GO" id="GO:0005829">
    <property type="term" value="C:cytosol"/>
    <property type="evidence" value="ECO:0007669"/>
    <property type="project" value="TreeGrafter"/>
</dbReference>
<dbReference type="GO" id="GO:0008379">
    <property type="term" value="F:thioredoxin peroxidase activity"/>
    <property type="evidence" value="ECO:0007669"/>
    <property type="project" value="TreeGrafter"/>
</dbReference>
<comment type="similarity">
    <text evidence="5">Belongs to the peroxiredoxin family. Prx6 subfamily.</text>
</comment>
<comment type="catalytic activity">
    <reaction evidence="5">
        <text>a hydroperoxide + [thioredoxin]-dithiol = an alcohol + [thioredoxin]-disulfide + H2O</text>
        <dbReference type="Rhea" id="RHEA:62620"/>
        <dbReference type="Rhea" id="RHEA-COMP:10698"/>
        <dbReference type="Rhea" id="RHEA-COMP:10700"/>
        <dbReference type="ChEBI" id="CHEBI:15377"/>
        <dbReference type="ChEBI" id="CHEBI:29950"/>
        <dbReference type="ChEBI" id="CHEBI:30879"/>
        <dbReference type="ChEBI" id="CHEBI:35924"/>
        <dbReference type="ChEBI" id="CHEBI:50058"/>
        <dbReference type="EC" id="1.11.1.24"/>
    </reaction>
</comment>
<dbReference type="Pfam" id="PF00578">
    <property type="entry name" value="AhpC-TSA"/>
    <property type="match status" value="1"/>
</dbReference>
<dbReference type="GO" id="GO:0042744">
    <property type="term" value="P:hydrogen peroxide catabolic process"/>
    <property type="evidence" value="ECO:0007669"/>
    <property type="project" value="TreeGrafter"/>
</dbReference>
<dbReference type="InterPro" id="IPR050217">
    <property type="entry name" value="Peroxiredoxin"/>
</dbReference>
<proteinExistence type="inferred from homology"/>
<evidence type="ECO:0000313" key="8">
    <source>
        <dbReference type="Proteomes" id="UP000295023"/>
    </source>
</evidence>
<feature type="domain" description="Thioredoxin" evidence="6">
    <location>
        <begin position="31"/>
        <end position="186"/>
    </location>
</feature>
<dbReference type="InterPro" id="IPR013766">
    <property type="entry name" value="Thioredoxin_domain"/>
</dbReference>
<dbReference type="Pfam" id="PF10417">
    <property type="entry name" value="1-cysPrx_C"/>
    <property type="match status" value="1"/>
</dbReference>
<dbReference type="InterPro" id="IPR022915">
    <property type="entry name" value="Peroxiredoxin_TDXH"/>
</dbReference>
<dbReference type="InterPro" id="IPR000866">
    <property type="entry name" value="AhpC/TSA"/>
</dbReference>
<dbReference type="EMBL" id="SKBM01000011">
    <property type="protein sequence ID" value="TCZ61020.1"/>
    <property type="molecule type" value="Genomic_DNA"/>
</dbReference>
<sequence>MPSPAVPQTPVPHLDDAAPAAPEVHGGAWTPRLGEPAMPFRVRTTLGERALADYRGRWLLLFSHPSDFTPVCTSEFIALARAYHRFQALGCDLLGLSVDSLFAHLAWVRSIQAEFGVEIPFPIAEDISMAMARAYGMLHPADTSTATVRGSFFIDPTGVIRMLAYYPMTTGRSVEELLRTLAALQESDASGLSTPADWRPGEDGVLPPPLTVQEAAVRTEAGAPAWYYLPRQPGAAQR</sequence>
<dbReference type="PROSITE" id="PS51352">
    <property type="entry name" value="THIOREDOXIN_2"/>
    <property type="match status" value="1"/>
</dbReference>
<dbReference type="EC" id="1.11.1.24" evidence="5"/>
<dbReference type="OrthoDB" id="9812811at2"/>
<dbReference type="GO" id="GO:0006979">
    <property type="term" value="P:response to oxidative stress"/>
    <property type="evidence" value="ECO:0007669"/>
    <property type="project" value="TreeGrafter"/>
</dbReference>
<dbReference type="Gene3D" id="3.40.30.10">
    <property type="entry name" value="Glutaredoxin"/>
    <property type="match status" value="1"/>
</dbReference>
<comment type="subcellular location">
    <subcellularLocation>
        <location evidence="5">Cytoplasm</location>
    </subcellularLocation>
</comment>
<keyword evidence="5" id="KW-0676">Redox-active center</keyword>
<keyword evidence="3 5" id="KW-0560">Oxidoreductase</keyword>